<dbReference type="Gene3D" id="3.40.50.12030">
    <property type="entry name" value="Uncharacterised protein family UPF0261, NC domain"/>
    <property type="match status" value="1"/>
</dbReference>
<name>A0ABT9DCW2_9CELL</name>
<dbReference type="Pfam" id="PF06792">
    <property type="entry name" value="UPF0261"/>
    <property type="match status" value="1"/>
</dbReference>
<protein>
    <submittedName>
        <fullName evidence="3">Tm-1-like ATP-binding domain-containing protein</fullName>
    </submittedName>
</protein>
<feature type="domain" description="UPF0261" evidence="2">
    <location>
        <begin position="194"/>
        <end position="407"/>
    </location>
</feature>
<dbReference type="InterPro" id="IPR056778">
    <property type="entry name" value="UPF0261_C"/>
</dbReference>
<comment type="caution">
    <text evidence="3">The sequence shown here is derived from an EMBL/GenBank/DDBJ whole genome shotgun (WGS) entry which is preliminary data.</text>
</comment>
<dbReference type="PANTHER" id="PTHR31862">
    <property type="entry name" value="UPF0261 DOMAIN PROTEIN (AFU_ORTHOLOGUE AFUA_1G10120)"/>
    <property type="match status" value="1"/>
</dbReference>
<dbReference type="Proteomes" id="UP001232536">
    <property type="component" value="Unassembled WGS sequence"/>
</dbReference>
<dbReference type="RefSeq" id="WP_304602070.1">
    <property type="nucleotide sequence ID" value="NZ_JAUQYO010000001.1"/>
</dbReference>
<evidence type="ECO:0000259" key="2">
    <source>
        <dbReference type="Pfam" id="PF23189"/>
    </source>
</evidence>
<evidence type="ECO:0000313" key="3">
    <source>
        <dbReference type="EMBL" id="MDO8108366.1"/>
    </source>
</evidence>
<dbReference type="NCBIfam" id="NF002674">
    <property type="entry name" value="PRK02399.1-2"/>
    <property type="match status" value="1"/>
</dbReference>
<dbReference type="InterPro" id="IPR051353">
    <property type="entry name" value="Tobamovirus_resist_UPF0261"/>
</dbReference>
<dbReference type="InterPro" id="IPR008322">
    <property type="entry name" value="UPF0261"/>
</dbReference>
<evidence type="ECO:0000259" key="1">
    <source>
        <dbReference type="Pfam" id="PF06792"/>
    </source>
</evidence>
<reference evidence="3 4" key="1">
    <citation type="submission" date="2023-07" db="EMBL/GenBank/DDBJ databases">
        <title>Description of novel actinomycetes strains, isolated from tidal flat sediment.</title>
        <authorList>
            <person name="Lu C."/>
        </authorList>
    </citation>
    <scope>NUCLEOTIDE SEQUENCE [LARGE SCALE GENOMIC DNA]</scope>
    <source>
        <strain evidence="3 4">SYSU T00b441</strain>
    </source>
</reference>
<organism evidence="3 4">
    <name type="scientific">Actinotalea lenta</name>
    <dbReference type="NCBI Taxonomy" id="3064654"/>
    <lineage>
        <taxon>Bacteria</taxon>
        <taxon>Bacillati</taxon>
        <taxon>Actinomycetota</taxon>
        <taxon>Actinomycetes</taxon>
        <taxon>Micrococcales</taxon>
        <taxon>Cellulomonadaceae</taxon>
        <taxon>Actinotalea</taxon>
    </lineage>
</organism>
<dbReference type="PIRSF" id="PIRSF033271">
    <property type="entry name" value="UCP033271"/>
    <property type="match status" value="1"/>
</dbReference>
<accession>A0ABT9DCW2</accession>
<dbReference type="Pfam" id="PF23189">
    <property type="entry name" value="UPF0261_C"/>
    <property type="match status" value="1"/>
</dbReference>
<dbReference type="Gene3D" id="3.40.50.12020">
    <property type="entry name" value="Uncharacterised protein family UPF0261, NN domain"/>
    <property type="match status" value="1"/>
</dbReference>
<keyword evidence="4" id="KW-1185">Reference proteome</keyword>
<sequence length="418" mass="44651">MTRKPTVCLAGTLDTKGVEYKYVKECIENQGVDVLMVDCGVIGEPYFTPDIPSSEVAAAAGIDLAEFAERKEGADGRTKAVLSMGRGLGVVLQKLYDEGRIDAVFGMGGTGGTDLLSPAFRELPIGFPKMIVSTMGSGNTKPYVGPSDLIMANAVTDIAGLNRISLLVLGNAAHAIAGMAKGYSYAQSQASGSKPLVAITMWGVTTPGVMRIREQLERDGFEVIIFHAVGEGAGMEALIDGGVIDGLIDYSLPEILNHWHKGLFDPGIDRMEAAIRAGIPMVVAPGALEAFNFGALSTIPPEFDVPERYVIEHNPNVSSLRATPEEMTKLGEYVADHVNRAPGPKAVAIPWKATCNYAREGSPWEGLDLHPMFDPLLATLDPSVEVVQMDANINDPEFADAVYALFQARWEQAKAAQA</sequence>
<gene>
    <name evidence="3" type="ORF">Q6348_14300</name>
</gene>
<dbReference type="PANTHER" id="PTHR31862:SF1">
    <property type="entry name" value="UPF0261 DOMAIN PROTEIN (AFU_ORTHOLOGUE AFUA_1G10120)"/>
    <property type="match status" value="1"/>
</dbReference>
<evidence type="ECO:0000313" key="4">
    <source>
        <dbReference type="Proteomes" id="UP001232536"/>
    </source>
</evidence>
<dbReference type="EMBL" id="JAUQYP010000002">
    <property type="protein sequence ID" value="MDO8108366.1"/>
    <property type="molecule type" value="Genomic_DNA"/>
</dbReference>
<dbReference type="InterPro" id="IPR044122">
    <property type="entry name" value="UPF0261_N"/>
</dbReference>
<feature type="domain" description="UPF0261" evidence="1">
    <location>
        <begin position="5"/>
        <end position="183"/>
    </location>
</feature>
<dbReference type="CDD" id="cd15488">
    <property type="entry name" value="Tm-1-like"/>
    <property type="match status" value="1"/>
</dbReference>
<proteinExistence type="predicted"/>